<dbReference type="Pfam" id="PF08002">
    <property type="entry name" value="DUF1697"/>
    <property type="match status" value="1"/>
</dbReference>
<protein>
    <submittedName>
        <fullName evidence="1">DUF1697 domain-containing protein</fullName>
    </submittedName>
</protein>
<dbReference type="PANTHER" id="PTHR36439:SF1">
    <property type="entry name" value="DUF1697 DOMAIN-CONTAINING PROTEIN"/>
    <property type="match status" value="1"/>
</dbReference>
<dbReference type="PANTHER" id="PTHR36439">
    <property type="entry name" value="BLL4334 PROTEIN"/>
    <property type="match status" value="1"/>
</dbReference>
<dbReference type="SUPFAM" id="SSF160379">
    <property type="entry name" value="SP0830-like"/>
    <property type="match status" value="1"/>
</dbReference>
<gene>
    <name evidence="1" type="ORF">K8N75_05605</name>
</gene>
<evidence type="ECO:0000313" key="2">
    <source>
        <dbReference type="Proteomes" id="UP000825933"/>
    </source>
</evidence>
<reference evidence="2" key="1">
    <citation type="journal article" date="2022" name="Microbiol. Resour. Announc.">
        <title>Draft Genome Sequence of a Methanogenic Archaeon from West Spitsbergen Permafrost.</title>
        <authorList>
            <person name="Trubitsyn V."/>
            <person name="Rivkina E."/>
            <person name="Shcherbakova V."/>
        </authorList>
    </citation>
    <scope>NUCLEOTIDE SEQUENCE [LARGE SCALE GENOMIC DNA]</scope>
    <source>
        <strain evidence="2">VT</strain>
    </source>
</reference>
<proteinExistence type="predicted"/>
<keyword evidence="2" id="KW-1185">Reference proteome</keyword>
<dbReference type="AlphaFoldDB" id="A0A8T5UXG8"/>
<comment type="caution">
    <text evidence="1">The sequence shown here is derived from an EMBL/GenBank/DDBJ whole genome shotgun (WGS) entry which is preliminary data.</text>
</comment>
<accession>A0A8T5UXG8</accession>
<evidence type="ECO:0000313" key="1">
    <source>
        <dbReference type="EMBL" id="MBZ2165513.1"/>
    </source>
</evidence>
<dbReference type="PIRSF" id="PIRSF008502">
    <property type="entry name" value="UCP008502"/>
    <property type="match status" value="1"/>
</dbReference>
<name>A0A8T5UXG8_9EURY</name>
<dbReference type="EMBL" id="JAIOUQ010000007">
    <property type="protein sequence ID" value="MBZ2165513.1"/>
    <property type="molecule type" value="Genomic_DNA"/>
</dbReference>
<dbReference type="InterPro" id="IPR012545">
    <property type="entry name" value="DUF1697"/>
</dbReference>
<sequence length="178" mass="20890">MLRGINVGRTKRVKMDELKEVYKSLNFKDVKTYIQSGNVIFQFKNIDTNELKIKIKNKLKETLGFDVAVVIRTKEELEKIINENPLKKEDINHTYITFLSNIPSEDLFNDIKIKIDSKMKNKNDKIINYPKEIYLFLPDGYGRTKLNNNFFEKQLKVTSTTRNLKTVKKLLNIAESLK</sequence>
<dbReference type="Gene3D" id="3.30.70.1280">
    <property type="entry name" value="SP0830-like domains"/>
    <property type="match status" value="1"/>
</dbReference>
<dbReference type="Proteomes" id="UP000825933">
    <property type="component" value="Unassembled WGS sequence"/>
</dbReference>
<organism evidence="1 2">
    <name type="scientific">Methanobacterium spitsbergense</name>
    <dbReference type="NCBI Taxonomy" id="2874285"/>
    <lineage>
        <taxon>Archaea</taxon>
        <taxon>Methanobacteriati</taxon>
        <taxon>Methanobacteriota</taxon>
        <taxon>Methanomada group</taxon>
        <taxon>Methanobacteria</taxon>
        <taxon>Methanobacteriales</taxon>
        <taxon>Methanobacteriaceae</taxon>
        <taxon>Methanobacterium</taxon>
    </lineage>
</organism>